<dbReference type="PROSITE" id="PS00409">
    <property type="entry name" value="PROKAR_NTER_METHYL"/>
    <property type="match status" value="1"/>
</dbReference>
<evidence type="ECO:0000313" key="12">
    <source>
        <dbReference type="Proteomes" id="UP000320012"/>
    </source>
</evidence>
<dbReference type="Proteomes" id="UP000244870">
    <property type="component" value="Chromosome"/>
</dbReference>
<evidence type="ECO:0000313" key="6">
    <source>
        <dbReference type="EMBL" id="KIU20243.1"/>
    </source>
</evidence>
<evidence type="ECO:0000313" key="5">
    <source>
        <dbReference type="EMBL" id="AWF96096.1"/>
    </source>
</evidence>
<dbReference type="Proteomes" id="UP000193588">
    <property type="component" value="Unassembled WGS sequence"/>
</dbReference>
<gene>
    <name evidence="5" type="ORF">B6254_1714</name>
    <name evidence="7" type="ORF">B9D04_06870</name>
    <name evidence="8" type="ORF">FO435_08000</name>
    <name evidence="6" type="ORF">QX99_01287</name>
</gene>
<reference evidence="8 12" key="4">
    <citation type="submission" date="2019-07" db="EMBL/GenBank/DDBJ databases">
        <title>Genome sequence of Weissella cibaria GK1.</title>
        <authorList>
            <person name="Choi H.-J."/>
        </authorList>
    </citation>
    <scope>NUCLEOTIDE SEQUENCE [LARGE SCALE GENOMIC DNA]</scope>
    <source>
        <strain evidence="8 12">GK1</strain>
    </source>
</reference>
<organism evidence="6 9">
    <name type="scientific">Weissella cibaria</name>
    <dbReference type="NCBI Taxonomy" id="137591"/>
    <lineage>
        <taxon>Bacteria</taxon>
        <taxon>Bacillati</taxon>
        <taxon>Bacillota</taxon>
        <taxon>Bacilli</taxon>
        <taxon>Lactobacillales</taxon>
        <taxon>Lactobacillaceae</taxon>
        <taxon>Weissella</taxon>
    </lineage>
</organism>
<dbReference type="InterPro" id="IPR000983">
    <property type="entry name" value="Bac_GSPG_pilin"/>
</dbReference>
<dbReference type="Proteomes" id="UP000032287">
    <property type="component" value="Unassembled WGS sequence"/>
</dbReference>
<keyword evidence="2" id="KW-0488">Methylation</keyword>
<dbReference type="NCBIfam" id="TIGR02532">
    <property type="entry name" value="IV_pilin_GFxxxE"/>
    <property type="match status" value="1"/>
</dbReference>
<dbReference type="GO" id="GO:0009986">
    <property type="term" value="C:cell surface"/>
    <property type="evidence" value="ECO:0007669"/>
    <property type="project" value="UniProtKB-SubCell"/>
</dbReference>
<dbReference type="OrthoDB" id="2248894at2"/>
<dbReference type="EMBL" id="CP020928">
    <property type="protein sequence ID" value="AWF96096.1"/>
    <property type="molecule type" value="Genomic_DNA"/>
</dbReference>
<dbReference type="GO" id="GO:0015628">
    <property type="term" value="P:protein secretion by the type II secretion system"/>
    <property type="evidence" value="ECO:0007669"/>
    <property type="project" value="InterPro"/>
</dbReference>
<name>A0A0D1JFQ6_9LACO</name>
<proteinExistence type="predicted"/>
<dbReference type="PRINTS" id="PR00813">
    <property type="entry name" value="BCTERIALGSPG"/>
</dbReference>
<dbReference type="EMBL" id="JWHU01000023">
    <property type="protein sequence ID" value="KIU20243.1"/>
    <property type="molecule type" value="Genomic_DNA"/>
</dbReference>
<dbReference type="Pfam" id="PF07963">
    <property type="entry name" value="N_methyl"/>
    <property type="match status" value="1"/>
</dbReference>
<sequence precursor="true">MVKHTKRRGFTLIEVVTTIFIIGLLILLVLPNVNNVRKFAEQKQQTALVQTIQTQVDLYLSENPDKVANFGDLQTNQYLSADQVKQAKAAGIDIKDSQVFRAK</sequence>
<dbReference type="PATRIC" id="fig|137591.25.peg.1259"/>
<dbReference type="KEGG" id="wcb:AO080_05785"/>
<comment type="subcellular location">
    <subcellularLocation>
        <location evidence="1">Cell surface</location>
    </subcellularLocation>
</comment>
<dbReference type="EMBL" id="VNHC01000002">
    <property type="protein sequence ID" value="TVV27826.1"/>
    <property type="molecule type" value="Genomic_DNA"/>
</dbReference>
<evidence type="ECO:0000313" key="7">
    <source>
        <dbReference type="EMBL" id="OSP89278.1"/>
    </source>
</evidence>
<evidence type="ECO:0000313" key="8">
    <source>
        <dbReference type="EMBL" id="TVV27826.1"/>
    </source>
</evidence>
<dbReference type="STRING" id="137591.AO080_05785"/>
<dbReference type="SUPFAM" id="SSF54523">
    <property type="entry name" value="Pili subunits"/>
    <property type="match status" value="1"/>
</dbReference>
<dbReference type="GeneID" id="66962015"/>
<keyword evidence="4" id="KW-1133">Transmembrane helix</keyword>
<dbReference type="GO" id="GO:0015627">
    <property type="term" value="C:type II protein secretion system complex"/>
    <property type="evidence" value="ECO:0007669"/>
    <property type="project" value="InterPro"/>
</dbReference>
<keyword evidence="3" id="KW-0178">Competence</keyword>
<dbReference type="InterPro" id="IPR012902">
    <property type="entry name" value="N_methyl_site"/>
</dbReference>
<dbReference type="GO" id="GO:0030420">
    <property type="term" value="P:establishment of competence for transformation"/>
    <property type="evidence" value="ECO:0007669"/>
    <property type="project" value="UniProtKB-KW"/>
</dbReference>
<accession>A0A0D1JFQ6</accession>
<evidence type="ECO:0000256" key="3">
    <source>
        <dbReference type="ARBA" id="ARBA00023287"/>
    </source>
</evidence>
<reference evidence="6 9" key="1">
    <citation type="journal article" date="2015" name="Microbiology (Mosc.)">
        <title>Genomics of the Weissella cibaria species with an examination of its metabolic traits.</title>
        <authorList>
            <person name="Lynch K.M."/>
            <person name="Lucid A."/>
            <person name="Arendt E.K."/>
            <person name="Sleator R.D."/>
            <person name="Lucey B."/>
            <person name="Coffey A."/>
        </authorList>
    </citation>
    <scope>NUCLEOTIDE SEQUENCE [LARGE SCALE GENOMIC DNA]</scope>
    <source>
        <strain evidence="6 9">MG1</strain>
    </source>
</reference>
<dbReference type="RefSeq" id="WP_010372740.1">
    <property type="nucleotide sequence ID" value="NZ_BJEF01000004.1"/>
</dbReference>
<dbReference type="EMBL" id="NDXJ01000009">
    <property type="protein sequence ID" value="OSP89278.1"/>
    <property type="molecule type" value="Genomic_DNA"/>
</dbReference>
<evidence type="ECO:0000256" key="1">
    <source>
        <dbReference type="ARBA" id="ARBA00004241"/>
    </source>
</evidence>
<evidence type="ECO:0000256" key="4">
    <source>
        <dbReference type="SAM" id="Phobius"/>
    </source>
</evidence>
<dbReference type="AlphaFoldDB" id="A0A0D1JFQ6"/>
<reference evidence="5 11" key="3">
    <citation type="submission" date="2017-04" db="EMBL/GenBank/DDBJ databases">
        <title>Weissella cibaria strain m2 complete genome.</title>
        <authorList>
            <person name="Pan Q."/>
            <person name="Tan M."/>
            <person name="Yao F."/>
            <person name="Su S."/>
        </authorList>
    </citation>
    <scope>NUCLEOTIDE SEQUENCE [LARGE SCALE GENOMIC DNA]</scope>
    <source>
        <strain evidence="5 11">M2</strain>
    </source>
</reference>
<evidence type="ECO:0000313" key="11">
    <source>
        <dbReference type="Proteomes" id="UP000244870"/>
    </source>
</evidence>
<dbReference type="Gene3D" id="3.30.700.10">
    <property type="entry name" value="Glycoprotein, Type 4 Pilin"/>
    <property type="match status" value="1"/>
</dbReference>
<keyword evidence="4" id="KW-0812">Transmembrane</keyword>
<dbReference type="Proteomes" id="UP000320012">
    <property type="component" value="Unassembled WGS sequence"/>
</dbReference>
<feature type="transmembrane region" description="Helical" evidence="4">
    <location>
        <begin position="12"/>
        <end position="30"/>
    </location>
</feature>
<evidence type="ECO:0000313" key="9">
    <source>
        <dbReference type="Proteomes" id="UP000032287"/>
    </source>
</evidence>
<evidence type="ECO:0000313" key="10">
    <source>
        <dbReference type="Proteomes" id="UP000193588"/>
    </source>
</evidence>
<evidence type="ECO:0000256" key="2">
    <source>
        <dbReference type="ARBA" id="ARBA00022481"/>
    </source>
</evidence>
<reference evidence="7 10" key="2">
    <citation type="submission" date="2017-04" db="EMBL/GenBank/DDBJ databases">
        <title>The genome sequence of Weissella cibaria isolated from wild Drosophila.</title>
        <authorList>
            <person name="Ricks N.J."/>
            <person name="Carroll C."/>
            <person name="Walters A."/>
            <person name="Newell P.D."/>
            <person name="Chaston J.M."/>
        </authorList>
    </citation>
    <scope>NUCLEOTIDE SEQUENCE [LARGE SCALE GENOMIC DNA]</scope>
    <source>
        <strain evidence="7 10">DmW_103</strain>
    </source>
</reference>
<keyword evidence="4" id="KW-0472">Membrane</keyword>
<dbReference type="InterPro" id="IPR045584">
    <property type="entry name" value="Pilin-like"/>
</dbReference>
<dbReference type="eggNOG" id="COG4537">
    <property type="taxonomic scope" value="Bacteria"/>
</dbReference>
<protein>
    <submittedName>
        <fullName evidence="7">Competence protein ComGC</fullName>
    </submittedName>
    <submittedName>
        <fullName evidence="8">Prepilin-type N-terminal cleavage/methylation domain-containing protein</fullName>
    </submittedName>
    <submittedName>
        <fullName evidence="6">Type II secretion system protein G</fullName>
    </submittedName>
</protein>
<keyword evidence="9" id="KW-1185">Reference proteome</keyword>